<evidence type="ECO:0000313" key="1">
    <source>
        <dbReference type="EMBL" id="CAG8781824.1"/>
    </source>
</evidence>
<accession>A0ACA9R9D1</accession>
<proteinExistence type="predicted"/>
<comment type="caution">
    <text evidence="1">The sequence shown here is derived from an EMBL/GenBank/DDBJ whole genome shotgun (WGS) entry which is preliminary data.</text>
</comment>
<protein>
    <submittedName>
        <fullName evidence="1">15441_t:CDS:1</fullName>
    </submittedName>
</protein>
<sequence>YQKRFFPKNGEKGFQELTIKAFSEKEVNQYIINYVQKKGHLSEDIYLQQIKKIPEELVSIPILLKITLSVLPRFMEQDRTAQINRIALYDEFLKT</sequence>
<organism evidence="1 2">
    <name type="scientific">Cetraspora pellucida</name>
    <dbReference type="NCBI Taxonomy" id="1433469"/>
    <lineage>
        <taxon>Eukaryota</taxon>
        <taxon>Fungi</taxon>
        <taxon>Fungi incertae sedis</taxon>
        <taxon>Mucoromycota</taxon>
        <taxon>Glomeromycotina</taxon>
        <taxon>Glomeromycetes</taxon>
        <taxon>Diversisporales</taxon>
        <taxon>Gigasporaceae</taxon>
        <taxon>Cetraspora</taxon>
    </lineage>
</organism>
<dbReference type="EMBL" id="CAJVPW010061229">
    <property type="protein sequence ID" value="CAG8781824.1"/>
    <property type="molecule type" value="Genomic_DNA"/>
</dbReference>
<keyword evidence="2" id="KW-1185">Reference proteome</keyword>
<gene>
    <name evidence="1" type="ORF">SPELUC_LOCUS16472</name>
</gene>
<reference evidence="1" key="1">
    <citation type="submission" date="2021-06" db="EMBL/GenBank/DDBJ databases">
        <authorList>
            <person name="Kallberg Y."/>
            <person name="Tangrot J."/>
            <person name="Rosling A."/>
        </authorList>
    </citation>
    <scope>NUCLEOTIDE SEQUENCE</scope>
    <source>
        <strain evidence="1">28 12/20/2015</strain>
    </source>
</reference>
<name>A0ACA9R9D1_9GLOM</name>
<dbReference type="Proteomes" id="UP000789366">
    <property type="component" value="Unassembled WGS sequence"/>
</dbReference>
<feature type="non-terminal residue" evidence="1">
    <location>
        <position position="1"/>
    </location>
</feature>
<evidence type="ECO:0000313" key="2">
    <source>
        <dbReference type="Proteomes" id="UP000789366"/>
    </source>
</evidence>